<sequence length="113" mass="12776">MLNHSYLTLSTTLSTEITSNTIDTFLLRKIIIFKWTLQRAVLFHSLMQLMGGKQYMRWGGADVPSTFYVCQNVPDSDTNNSPGVTAYQVMGFGFGDDKIASYNCVPVKVYKEF</sequence>
<name>A0ACB5SWQ0_AMBMO</name>
<protein>
    <submittedName>
        <fullName evidence="1">Unnamed protein product</fullName>
    </submittedName>
</protein>
<keyword evidence="2" id="KW-1185">Reference proteome</keyword>
<organism evidence="1 2">
    <name type="scientific">Ambrosiozyma monospora</name>
    <name type="common">Yeast</name>
    <name type="synonym">Endomycopsis monosporus</name>
    <dbReference type="NCBI Taxonomy" id="43982"/>
    <lineage>
        <taxon>Eukaryota</taxon>
        <taxon>Fungi</taxon>
        <taxon>Dikarya</taxon>
        <taxon>Ascomycota</taxon>
        <taxon>Saccharomycotina</taxon>
        <taxon>Pichiomycetes</taxon>
        <taxon>Pichiales</taxon>
        <taxon>Pichiaceae</taxon>
        <taxon>Ambrosiozyma</taxon>
    </lineage>
</organism>
<dbReference type="Proteomes" id="UP001165064">
    <property type="component" value="Unassembled WGS sequence"/>
</dbReference>
<proteinExistence type="predicted"/>
<dbReference type="EMBL" id="BSXS01001214">
    <property type="protein sequence ID" value="GME75449.1"/>
    <property type="molecule type" value="Genomic_DNA"/>
</dbReference>
<evidence type="ECO:0000313" key="1">
    <source>
        <dbReference type="EMBL" id="GME75449.1"/>
    </source>
</evidence>
<accession>A0ACB5SWQ0</accession>
<evidence type="ECO:0000313" key="2">
    <source>
        <dbReference type="Proteomes" id="UP001165064"/>
    </source>
</evidence>
<comment type="caution">
    <text evidence="1">The sequence shown here is derived from an EMBL/GenBank/DDBJ whole genome shotgun (WGS) entry which is preliminary data.</text>
</comment>
<reference evidence="1" key="1">
    <citation type="submission" date="2023-04" db="EMBL/GenBank/DDBJ databases">
        <title>Ambrosiozyma monospora NBRC 10751.</title>
        <authorList>
            <person name="Ichikawa N."/>
            <person name="Sato H."/>
            <person name="Tonouchi N."/>
        </authorList>
    </citation>
    <scope>NUCLEOTIDE SEQUENCE</scope>
    <source>
        <strain evidence="1">NBRC 10751</strain>
    </source>
</reference>
<gene>
    <name evidence="1" type="ORF">Amon02_000216400</name>
</gene>